<dbReference type="InterPro" id="IPR027417">
    <property type="entry name" value="P-loop_NTPase"/>
</dbReference>
<dbReference type="InterPro" id="IPR057342">
    <property type="entry name" value="DEXDc_RapA"/>
</dbReference>
<feature type="domain" description="Helicase C-terminal" evidence="6">
    <location>
        <begin position="432"/>
        <end position="605"/>
    </location>
</feature>
<feature type="domain" description="Helicase ATP-binding" evidence="5">
    <location>
        <begin position="119"/>
        <end position="288"/>
    </location>
</feature>
<dbReference type="InterPro" id="IPR049730">
    <property type="entry name" value="SNF2/RAD54-like_C"/>
</dbReference>
<dbReference type="PANTHER" id="PTHR45766">
    <property type="entry name" value="DNA ANNEALING HELICASE AND ENDONUCLEASE ZRANB3 FAMILY MEMBER"/>
    <property type="match status" value="1"/>
</dbReference>
<accession>A0ABP6ZEG0</accession>
<keyword evidence="8" id="KW-1185">Reference proteome</keyword>
<evidence type="ECO:0000313" key="8">
    <source>
        <dbReference type="Proteomes" id="UP001501490"/>
    </source>
</evidence>
<dbReference type="EMBL" id="BAABAB010000004">
    <property type="protein sequence ID" value="GAA3605492.1"/>
    <property type="molecule type" value="Genomic_DNA"/>
</dbReference>
<dbReference type="CDD" id="cd18793">
    <property type="entry name" value="SF2_C_SNF"/>
    <property type="match status" value="1"/>
</dbReference>
<sequence>MMGSPIAPGSVVVVRDEEWLVTSLDQTTDGQLVQVQGLSELVSGTTASFYESLDDIEVQDPATATLVADDSPSYRRARLWLDATIRKTPVPLSDPRLTVSTGALADQLAYQQAAARQALDPDNLRPRILLADAVGLGKTLEIGMILSELARRGRADRVLIVCPKHVLEQMQHELWTRFALPFVRLDSLGVQRVRQELPATRNPFTYFKRVIISIDTLKRDRFVQDLRRHRWDAVVIDESHNVTNSATQNNKLARVLAPNTDALILASATPHNGRADSFAELIRLLEPTAVAADGELNTAEVARLVVRRHRHSDEVASVVGDDWAQRRDPQHFLVDASPAENDVADELDQVWLHPPSGRSAYSGAASTLFPWTLAKAFLSSPAALSQTITERRHRLKSGSEGERERAALDRLAELNERCLDDRGAKYARLVDYLRGIGVAADSPTRAVIFAERVKTLEWLRNGLAADLGLTSDAVVTLHGGLSDERQQEVVESFKLSASPIRLLVTGDIASEGVNLHLQCHELIHFDIPWSLIRIEQRNGRIDRYGQRTRPQITTLLLRPDNKRFAGDLRVLSRLLEREQVAHAALGDVASLMGKYSVQLEEDELARVLAGQRDFDDAVVEPSAVTEVDPIAAFLAGLTPSPTATSPTDTDAPITAASGIDTLYPTDVDFLRDALVEIYMTPEADERGGGVGWREHLDHGVVGLDPPPDLRQRLRVLPASYLRKRRVDTRLTLAVTELRGRQSLDDARAEAPDGQGGTSWPEAHYLAPLHPVLDWAADRALNTLDRHQVFVVRGEVEHPTVLLWGTLTNRRGQIVASSVLAVEFPNPANLAFTPTTVYASVAEAAIALGFDGSAHNPGPVAGIDRLQPLLTAAVRAGEVEVETLTATAAADATRRIDAWQHRASSWSDAAQHLQQTPAIKQRRVGVNAERALAEGLAPDRALVRPLIMVLPPDHPVQAVS</sequence>
<dbReference type="PROSITE" id="PS51192">
    <property type="entry name" value="HELICASE_ATP_BIND_1"/>
    <property type="match status" value="1"/>
</dbReference>
<dbReference type="SMART" id="SM00487">
    <property type="entry name" value="DEXDc"/>
    <property type="match status" value="1"/>
</dbReference>
<comment type="caution">
    <text evidence="7">The sequence shown here is derived from an EMBL/GenBank/DDBJ whole genome shotgun (WGS) entry which is preliminary data.</text>
</comment>
<dbReference type="PANTHER" id="PTHR45766:SF6">
    <property type="entry name" value="SWI_SNF-RELATED MATRIX-ASSOCIATED ACTIN-DEPENDENT REGULATOR OF CHROMATIN SUBFAMILY A-LIKE PROTEIN 1"/>
    <property type="match status" value="1"/>
</dbReference>
<dbReference type="Gene3D" id="3.40.50.300">
    <property type="entry name" value="P-loop containing nucleotide triphosphate hydrolases"/>
    <property type="match status" value="1"/>
</dbReference>
<gene>
    <name evidence="7" type="ORF">GCM10022236_04220</name>
</gene>
<evidence type="ECO:0000259" key="5">
    <source>
        <dbReference type="PROSITE" id="PS51192"/>
    </source>
</evidence>
<organism evidence="7 8">
    <name type="scientific">Microlunatus ginsengisoli</name>
    <dbReference type="NCBI Taxonomy" id="363863"/>
    <lineage>
        <taxon>Bacteria</taxon>
        <taxon>Bacillati</taxon>
        <taxon>Actinomycetota</taxon>
        <taxon>Actinomycetes</taxon>
        <taxon>Propionibacteriales</taxon>
        <taxon>Propionibacteriaceae</taxon>
        <taxon>Microlunatus</taxon>
    </lineage>
</organism>
<evidence type="ECO:0000256" key="2">
    <source>
        <dbReference type="ARBA" id="ARBA00022801"/>
    </source>
</evidence>
<keyword evidence="1" id="KW-0547">Nucleotide-binding</keyword>
<dbReference type="SUPFAM" id="SSF52540">
    <property type="entry name" value="P-loop containing nucleoside triphosphate hydrolases"/>
    <property type="match status" value="2"/>
</dbReference>
<evidence type="ECO:0000256" key="1">
    <source>
        <dbReference type="ARBA" id="ARBA00022741"/>
    </source>
</evidence>
<name>A0ABP6ZEG0_9ACTN</name>
<evidence type="ECO:0000256" key="3">
    <source>
        <dbReference type="ARBA" id="ARBA00022806"/>
    </source>
</evidence>
<dbReference type="Proteomes" id="UP001501490">
    <property type="component" value="Unassembled WGS sequence"/>
</dbReference>
<dbReference type="CDD" id="cd18011">
    <property type="entry name" value="DEXDc_RapA"/>
    <property type="match status" value="1"/>
</dbReference>
<dbReference type="Pfam" id="PF00176">
    <property type="entry name" value="SNF2-rel_dom"/>
    <property type="match status" value="1"/>
</dbReference>
<dbReference type="PROSITE" id="PS51194">
    <property type="entry name" value="HELICASE_CTER"/>
    <property type="match status" value="1"/>
</dbReference>
<dbReference type="InterPro" id="IPR038718">
    <property type="entry name" value="SNF2-like_sf"/>
</dbReference>
<dbReference type="Gene3D" id="3.40.50.10810">
    <property type="entry name" value="Tandem AAA-ATPase domain"/>
    <property type="match status" value="1"/>
</dbReference>
<dbReference type="GO" id="GO:0004386">
    <property type="term" value="F:helicase activity"/>
    <property type="evidence" value="ECO:0007669"/>
    <property type="project" value="UniProtKB-KW"/>
</dbReference>
<evidence type="ECO:0000256" key="4">
    <source>
        <dbReference type="ARBA" id="ARBA00022840"/>
    </source>
</evidence>
<protein>
    <submittedName>
        <fullName evidence="7">DEAD/DEAH box helicase</fullName>
    </submittedName>
</protein>
<dbReference type="Pfam" id="PF00271">
    <property type="entry name" value="Helicase_C"/>
    <property type="match status" value="1"/>
</dbReference>
<keyword evidence="3 7" id="KW-0347">Helicase</keyword>
<keyword evidence="2" id="KW-0378">Hydrolase</keyword>
<dbReference type="InterPro" id="IPR014001">
    <property type="entry name" value="Helicase_ATP-bd"/>
</dbReference>
<evidence type="ECO:0000259" key="6">
    <source>
        <dbReference type="PROSITE" id="PS51194"/>
    </source>
</evidence>
<dbReference type="InterPro" id="IPR001650">
    <property type="entry name" value="Helicase_C-like"/>
</dbReference>
<reference evidence="8" key="1">
    <citation type="journal article" date="2019" name="Int. J. Syst. Evol. Microbiol.">
        <title>The Global Catalogue of Microorganisms (GCM) 10K type strain sequencing project: providing services to taxonomists for standard genome sequencing and annotation.</title>
        <authorList>
            <consortium name="The Broad Institute Genomics Platform"/>
            <consortium name="The Broad Institute Genome Sequencing Center for Infectious Disease"/>
            <person name="Wu L."/>
            <person name="Ma J."/>
        </authorList>
    </citation>
    <scope>NUCLEOTIDE SEQUENCE [LARGE SCALE GENOMIC DNA]</scope>
    <source>
        <strain evidence="8">JCM 16929</strain>
    </source>
</reference>
<dbReference type="InterPro" id="IPR000330">
    <property type="entry name" value="SNF2_N"/>
</dbReference>
<dbReference type="SMART" id="SM00490">
    <property type="entry name" value="HELICc"/>
    <property type="match status" value="1"/>
</dbReference>
<keyword evidence="4" id="KW-0067">ATP-binding</keyword>
<proteinExistence type="predicted"/>
<evidence type="ECO:0000313" key="7">
    <source>
        <dbReference type="EMBL" id="GAA3605492.1"/>
    </source>
</evidence>